<dbReference type="Proteomes" id="UP000322234">
    <property type="component" value="Unassembled WGS sequence"/>
</dbReference>
<sequence length="212" mass="23374">MQNLGRYLAATKDDNLTCKHSGPSALCCFFSPGASTTRTWAGSLSSERRGLPLALWRLPDHRLGLPGPPLWLGSPQLPAPGRGPTRAAQARCSVQLSGPSRPSGLPRLQGPVSGAITFKKGQATKDGKDDVFALERSCMQVQLQEANGRPVCLRIRVWTCWPVRTDQETFQLEGERLMEKVHLLHTFDQMLDAGHPWEDAGHRLHPGRQQLL</sequence>
<protein>
    <submittedName>
        <fullName evidence="1">Uncharacterized protein</fullName>
    </submittedName>
</protein>
<dbReference type="AlphaFoldDB" id="A0A6B0RI81"/>
<evidence type="ECO:0000313" key="1">
    <source>
        <dbReference type="EMBL" id="MXQ89082.1"/>
    </source>
</evidence>
<evidence type="ECO:0000313" key="2">
    <source>
        <dbReference type="Proteomes" id="UP000322234"/>
    </source>
</evidence>
<organism evidence="1 2">
    <name type="scientific">Bos mutus</name>
    <name type="common">wild yak</name>
    <dbReference type="NCBI Taxonomy" id="72004"/>
    <lineage>
        <taxon>Eukaryota</taxon>
        <taxon>Metazoa</taxon>
        <taxon>Chordata</taxon>
        <taxon>Craniata</taxon>
        <taxon>Vertebrata</taxon>
        <taxon>Euteleostomi</taxon>
        <taxon>Mammalia</taxon>
        <taxon>Eutheria</taxon>
        <taxon>Laurasiatheria</taxon>
        <taxon>Artiodactyla</taxon>
        <taxon>Ruminantia</taxon>
        <taxon>Pecora</taxon>
        <taxon>Bovidae</taxon>
        <taxon>Bovinae</taxon>
        <taxon>Bos</taxon>
    </lineage>
</organism>
<proteinExistence type="predicted"/>
<accession>A0A6B0RI81</accession>
<gene>
    <name evidence="1" type="ORF">E5288_WYG007859</name>
</gene>
<dbReference type="EMBL" id="VBQZ03000052">
    <property type="protein sequence ID" value="MXQ89082.1"/>
    <property type="molecule type" value="Genomic_DNA"/>
</dbReference>
<reference evidence="1" key="1">
    <citation type="submission" date="2019-10" db="EMBL/GenBank/DDBJ databases">
        <title>The sequence and de novo assembly of the wild yak genome.</title>
        <authorList>
            <person name="Liu Y."/>
        </authorList>
    </citation>
    <scope>NUCLEOTIDE SEQUENCE [LARGE SCALE GENOMIC DNA]</scope>
    <source>
        <strain evidence="1">WY2019</strain>
    </source>
</reference>
<name>A0A6B0RI81_9CETA</name>
<comment type="caution">
    <text evidence="1">The sequence shown here is derived from an EMBL/GenBank/DDBJ whole genome shotgun (WGS) entry which is preliminary data.</text>
</comment>
<keyword evidence="2" id="KW-1185">Reference proteome</keyword>